<sequence>MKILHTIWFIRHQFSLLRILTPQFQEQSNLFHSNRRKTEENPFEENPFLLLPISGFQVSDPFLLLPISGFQVSDLLAGTTD</sequence>
<keyword evidence="2" id="KW-1185">Reference proteome</keyword>
<protein>
    <submittedName>
        <fullName evidence="1">Uncharacterized protein</fullName>
    </submittedName>
</protein>
<dbReference type="AlphaFoldDB" id="A0ABD3S709"/>
<name>A0ABD3S709_9LAMI</name>
<dbReference type="Proteomes" id="UP001634393">
    <property type="component" value="Unassembled WGS sequence"/>
</dbReference>
<dbReference type="EMBL" id="JBJXBP010000007">
    <property type="protein sequence ID" value="KAL3820248.1"/>
    <property type="molecule type" value="Genomic_DNA"/>
</dbReference>
<evidence type="ECO:0000313" key="2">
    <source>
        <dbReference type="Proteomes" id="UP001634393"/>
    </source>
</evidence>
<proteinExistence type="predicted"/>
<gene>
    <name evidence="1" type="ORF">ACJIZ3_006153</name>
</gene>
<reference evidence="1 2" key="1">
    <citation type="submission" date="2024-12" db="EMBL/GenBank/DDBJ databases">
        <title>The unique morphological basis and parallel evolutionary history of personate flowers in Penstemon.</title>
        <authorList>
            <person name="Depatie T.H."/>
            <person name="Wessinger C.A."/>
        </authorList>
    </citation>
    <scope>NUCLEOTIDE SEQUENCE [LARGE SCALE GENOMIC DNA]</scope>
    <source>
        <strain evidence="1">WTNN_2</strain>
        <tissue evidence="1">Leaf</tissue>
    </source>
</reference>
<accession>A0ABD3S709</accession>
<evidence type="ECO:0000313" key="1">
    <source>
        <dbReference type="EMBL" id="KAL3820248.1"/>
    </source>
</evidence>
<organism evidence="1 2">
    <name type="scientific">Penstemon smallii</name>
    <dbReference type="NCBI Taxonomy" id="265156"/>
    <lineage>
        <taxon>Eukaryota</taxon>
        <taxon>Viridiplantae</taxon>
        <taxon>Streptophyta</taxon>
        <taxon>Embryophyta</taxon>
        <taxon>Tracheophyta</taxon>
        <taxon>Spermatophyta</taxon>
        <taxon>Magnoliopsida</taxon>
        <taxon>eudicotyledons</taxon>
        <taxon>Gunneridae</taxon>
        <taxon>Pentapetalae</taxon>
        <taxon>asterids</taxon>
        <taxon>lamiids</taxon>
        <taxon>Lamiales</taxon>
        <taxon>Plantaginaceae</taxon>
        <taxon>Cheloneae</taxon>
        <taxon>Penstemon</taxon>
    </lineage>
</organism>
<comment type="caution">
    <text evidence="1">The sequence shown here is derived from an EMBL/GenBank/DDBJ whole genome shotgun (WGS) entry which is preliminary data.</text>
</comment>